<feature type="transmembrane region" description="Helical" evidence="1">
    <location>
        <begin position="5"/>
        <end position="25"/>
    </location>
</feature>
<evidence type="ECO:0000256" key="1">
    <source>
        <dbReference type="SAM" id="Phobius"/>
    </source>
</evidence>
<dbReference type="Proteomes" id="UP000679779">
    <property type="component" value="Unassembled WGS sequence"/>
</dbReference>
<sequence>MEKFVIGAFLFMGAGLVLIAVYVLSGGYMEIVLIAGLSLVIAMLGVILINQRRELDARKRAEKRRELNRGM</sequence>
<keyword evidence="1" id="KW-0472">Membrane</keyword>
<accession>A0A919XJ43</accession>
<proteinExistence type="predicted"/>
<gene>
    <name evidence="2" type="ORF">J2TS6_34740</name>
</gene>
<keyword evidence="3" id="KW-1185">Reference proteome</keyword>
<evidence type="ECO:0000313" key="2">
    <source>
        <dbReference type="EMBL" id="GIO32333.1"/>
    </source>
</evidence>
<organism evidence="2 3">
    <name type="scientific">Paenibacillus albilobatus</name>
    <dbReference type="NCBI Taxonomy" id="2716884"/>
    <lineage>
        <taxon>Bacteria</taxon>
        <taxon>Bacillati</taxon>
        <taxon>Bacillota</taxon>
        <taxon>Bacilli</taxon>
        <taxon>Bacillales</taxon>
        <taxon>Paenibacillaceae</taxon>
        <taxon>Paenibacillus</taxon>
    </lineage>
</organism>
<name>A0A919XJ43_9BACL</name>
<keyword evidence="1" id="KW-1133">Transmembrane helix</keyword>
<dbReference type="EMBL" id="BORQ01000004">
    <property type="protein sequence ID" value="GIO32333.1"/>
    <property type="molecule type" value="Genomic_DNA"/>
</dbReference>
<dbReference type="AlphaFoldDB" id="A0A919XJ43"/>
<protein>
    <submittedName>
        <fullName evidence="2">Uncharacterized protein</fullName>
    </submittedName>
</protein>
<reference evidence="2" key="1">
    <citation type="submission" date="2021-03" db="EMBL/GenBank/DDBJ databases">
        <title>Antimicrobial resistance genes in bacteria isolated from Japanese honey, and their potential for conferring macrolide and lincosamide resistance in the American foulbrood pathogen Paenibacillus larvae.</title>
        <authorList>
            <person name="Okamoto M."/>
            <person name="Kumagai M."/>
            <person name="Kanamori H."/>
            <person name="Takamatsu D."/>
        </authorList>
    </citation>
    <scope>NUCLEOTIDE SEQUENCE</scope>
    <source>
        <strain evidence="2">J2TS6</strain>
    </source>
</reference>
<dbReference type="RefSeq" id="WP_212958036.1">
    <property type="nucleotide sequence ID" value="NZ_BORQ01000004.1"/>
</dbReference>
<comment type="caution">
    <text evidence="2">The sequence shown here is derived from an EMBL/GenBank/DDBJ whole genome shotgun (WGS) entry which is preliminary data.</text>
</comment>
<evidence type="ECO:0000313" key="3">
    <source>
        <dbReference type="Proteomes" id="UP000679779"/>
    </source>
</evidence>
<feature type="transmembrane region" description="Helical" evidence="1">
    <location>
        <begin position="31"/>
        <end position="50"/>
    </location>
</feature>
<keyword evidence="1" id="KW-0812">Transmembrane</keyword>